<organism evidence="1 2">
    <name type="scientific">Phycomyces blakesleeanus (strain ATCC 8743b / DSM 1359 / FGSC 10004 / NBRC 33097 / NRRL 1555)</name>
    <dbReference type="NCBI Taxonomy" id="763407"/>
    <lineage>
        <taxon>Eukaryota</taxon>
        <taxon>Fungi</taxon>
        <taxon>Fungi incertae sedis</taxon>
        <taxon>Mucoromycota</taxon>
        <taxon>Mucoromycotina</taxon>
        <taxon>Mucoromycetes</taxon>
        <taxon>Mucorales</taxon>
        <taxon>Phycomycetaceae</taxon>
        <taxon>Phycomyces</taxon>
    </lineage>
</organism>
<evidence type="ECO:0000313" key="1">
    <source>
        <dbReference type="EMBL" id="OAD74897.1"/>
    </source>
</evidence>
<keyword evidence="2" id="KW-1185">Reference proteome</keyword>
<gene>
    <name evidence="1" type="ORF">PHYBLDRAFT_111204</name>
</gene>
<dbReference type="InParanoid" id="A0A162PPZ9"/>
<sequence>MTTLVNILKNLFRYKKENMMQLAIISGPEHPKNIASFLEPIVEDLNALGTTGLWFQTGGGYVVAKVHLVMATGDTPAVSDLMNLTHHNSQYGCQHCFAQANSEFRTMCIVEREGPATLRDVESIRYSVGNIGSNSTKV</sequence>
<dbReference type="RefSeq" id="XP_018292937.1">
    <property type="nucleotide sequence ID" value="XM_018428200.1"/>
</dbReference>
<name>A0A162PPZ9_PHYB8</name>
<dbReference type="EMBL" id="KV440978">
    <property type="protein sequence ID" value="OAD74897.1"/>
    <property type="molecule type" value="Genomic_DNA"/>
</dbReference>
<dbReference type="VEuPathDB" id="FungiDB:PHYBLDRAFT_111204"/>
<dbReference type="STRING" id="763407.A0A162PPZ9"/>
<dbReference type="Proteomes" id="UP000077315">
    <property type="component" value="Unassembled WGS sequence"/>
</dbReference>
<protein>
    <submittedName>
        <fullName evidence="1">Uncharacterized protein</fullName>
    </submittedName>
</protein>
<evidence type="ECO:0000313" key="2">
    <source>
        <dbReference type="Proteomes" id="UP000077315"/>
    </source>
</evidence>
<dbReference type="GeneID" id="28989106"/>
<proteinExistence type="predicted"/>
<reference evidence="2" key="1">
    <citation type="submission" date="2015-06" db="EMBL/GenBank/DDBJ databases">
        <title>Expansion of signal transduction pathways in fungi by whole-genome duplication.</title>
        <authorList>
            <consortium name="DOE Joint Genome Institute"/>
            <person name="Corrochano L.M."/>
            <person name="Kuo A."/>
            <person name="Marcet-Houben M."/>
            <person name="Polaino S."/>
            <person name="Salamov A."/>
            <person name="Villalobos J.M."/>
            <person name="Alvarez M.I."/>
            <person name="Avalos J."/>
            <person name="Benito E.P."/>
            <person name="Benoit I."/>
            <person name="Burger G."/>
            <person name="Camino L.P."/>
            <person name="Canovas D."/>
            <person name="Cerda-Olmedo E."/>
            <person name="Cheng J.-F."/>
            <person name="Dominguez A."/>
            <person name="Elias M."/>
            <person name="Eslava A.P."/>
            <person name="Glaser F."/>
            <person name="Grimwood J."/>
            <person name="Gutierrez G."/>
            <person name="Heitman J."/>
            <person name="Henrissat B."/>
            <person name="Iturriaga E.A."/>
            <person name="Lang B.F."/>
            <person name="Lavin J.L."/>
            <person name="Lee S."/>
            <person name="Li W."/>
            <person name="Lindquist E."/>
            <person name="Lopez-Garcia S."/>
            <person name="Luque E.M."/>
            <person name="Marcos A.T."/>
            <person name="Martin J."/>
            <person name="McCluskey K."/>
            <person name="Medina H.R."/>
            <person name="Miralles-Duran A."/>
            <person name="Miyazaki A."/>
            <person name="Munoz-Torres E."/>
            <person name="Oguiza J.A."/>
            <person name="Ohm R."/>
            <person name="Olmedo M."/>
            <person name="Orejas M."/>
            <person name="Ortiz-Castellanos L."/>
            <person name="Pisabarro A.G."/>
            <person name="Rodriguez-Romero J."/>
            <person name="Ruiz-Herrera J."/>
            <person name="Ruiz-Vazquez R."/>
            <person name="Sanz C."/>
            <person name="Schackwitz W."/>
            <person name="Schmutz J."/>
            <person name="Shahriari M."/>
            <person name="Shelest E."/>
            <person name="Silva-Franco F."/>
            <person name="Soanes D."/>
            <person name="Syed K."/>
            <person name="Tagua V.G."/>
            <person name="Talbot N.J."/>
            <person name="Thon M."/>
            <person name="De vries R.P."/>
            <person name="Wiebenga A."/>
            <person name="Yadav J.S."/>
            <person name="Braun E.L."/>
            <person name="Baker S."/>
            <person name="Garre V."/>
            <person name="Horwitz B."/>
            <person name="Torres-Martinez S."/>
            <person name="Idnurm A."/>
            <person name="Herrera-Estrella A."/>
            <person name="Gabaldon T."/>
            <person name="Grigoriev I.V."/>
        </authorList>
    </citation>
    <scope>NUCLEOTIDE SEQUENCE [LARGE SCALE GENOMIC DNA]</scope>
    <source>
        <strain evidence="2">NRRL 1555(-)</strain>
    </source>
</reference>
<dbReference type="OrthoDB" id="2289261at2759"/>
<accession>A0A162PPZ9</accession>
<dbReference type="AlphaFoldDB" id="A0A162PPZ9"/>